<evidence type="ECO:0000313" key="6">
    <source>
        <dbReference type="Proteomes" id="UP001150569"/>
    </source>
</evidence>
<feature type="compositionally biased region" description="Basic residues" evidence="3">
    <location>
        <begin position="916"/>
        <end position="925"/>
    </location>
</feature>
<keyword evidence="6" id="KW-1185">Reference proteome</keyword>
<dbReference type="GO" id="GO:0000159">
    <property type="term" value="C:protein phosphatase type 2A complex"/>
    <property type="evidence" value="ECO:0007669"/>
    <property type="project" value="TreeGrafter"/>
</dbReference>
<dbReference type="InterPro" id="IPR002048">
    <property type="entry name" value="EF_hand_dom"/>
</dbReference>
<protein>
    <submittedName>
        <fullName evidence="5">Serine/threonine-protein phosphatase 2A regulatory subunit B'' subunit alpha</fullName>
    </submittedName>
</protein>
<feature type="compositionally biased region" description="Basic and acidic residues" evidence="3">
    <location>
        <begin position="971"/>
        <end position="983"/>
    </location>
</feature>
<dbReference type="PANTHER" id="PTHR14095:SF0">
    <property type="entry name" value="MIP22305P"/>
    <property type="match status" value="1"/>
</dbReference>
<feature type="compositionally biased region" description="Pro residues" evidence="3">
    <location>
        <begin position="604"/>
        <end position="614"/>
    </location>
</feature>
<feature type="domain" description="EF-hand" evidence="4">
    <location>
        <begin position="649"/>
        <end position="684"/>
    </location>
</feature>
<organism evidence="5 6">
    <name type="scientific">Tieghemiomyces parasiticus</name>
    <dbReference type="NCBI Taxonomy" id="78921"/>
    <lineage>
        <taxon>Eukaryota</taxon>
        <taxon>Fungi</taxon>
        <taxon>Fungi incertae sedis</taxon>
        <taxon>Zoopagomycota</taxon>
        <taxon>Kickxellomycotina</taxon>
        <taxon>Dimargaritomycetes</taxon>
        <taxon>Dimargaritales</taxon>
        <taxon>Dimargaritaceae</taxon>
        <taxon>Tieghemiomyces</taxon>
    </lineage>
</organism>
<dbReference type="Gene3D" id="1.10.238.220">
    <property type="match status" value="1"/>
</dbReference>
<keyword evidence="1" id="KW-0479">Metal-binding</keyword>
<feature type="region of interest" description="Disordered" evidence="3">
    <location>
        <begin position="879"/>
        <end position="994"/>
    </location>
</feature>
<keyword evidence="2" id="KW-0106">Calcium</keyword>
<feature type="region of interest" description="Disordered" evidence="3">
    <location>
        <begin position="798"/>
        <end position="836"/>
    </location>
</feature>
<feature type="region of interest" description="Disordered" evidence="3">
    <location>
        <begin position="1"/>
        <end position="31"/>
    </location>
</feature>
<reference evidence="5" key="1">
    <citation type="submission" date="2022-07" db="EMBL/GenBank/DDBJ databases">
        <title>Phylogenomic reconstructions and comparative analyses of Kickxellomycotina fungi.</title>
        <authorList>
            <person name="Reynolds N.K."/>
            <person name="Stajich J.E."/>
            <person name="Barry K."/>
            <person name="Grigoriev I.V."/>
            <person name="Crous P."/>
            <person name="Smith M.E."/>
        </authorList>
    </citation>
    <scope>NUCLEOTIDE SEQUENCE</scope>
    <source>
        <strain evidence="5">RSA 861</strain>
    </source>
</reference>
<dbReference type="PROSITE" id="PS00018">
    <property type="entry name" value="EF_HAND_1"/>
    <property type="match status" value="1"/>
</dbReference>
<proteinExistence type="predicted"/>
<feature type="non-terminal residue" evidence="5">
    <location>
        <position position="1"/>
    </location>
</feature>
<evidence type="ECO:0000313" key="5">
    <source>
        <dbReference type="EMBL" id="KAJ1912502.1"/>
    </source>
</evidence>
<dbReference type="InterPro" id="IPR018247">
    <property type="entry name" value="EF_Hand_1_Ca_BS"/>
</dbReference>
<dbReference type="GO" id="GO:0019888">
    <property type="term" value="F:protein phosphatase regulator activity"/>
    <property type="evidence" value="ECO:0007669"/>
    <property type="project" value="TreeGrafter"/>
</dbReference>
<feature type="compositionally biased region" description="Basic residues" evidence="3">
    <location>
        <begin position="412"/>
        <end position="428"/>
    </location>
</feature>
<dbReference type="InterPro" id="IPR041534">
    <property type="entry name" value="EF-hand_13"/>
</dbReference>
<feature type="compositionally biased region" description="Low complexity" evidence="3">
    <location>
        <begin position="266"/>
        <end position="280"/>
    </location>
</feature>
<dbReference type="Proteomes" id="UP001150569">
    <property type="component" value="Unassembled WGS sequence"/>
</dbReference>
<accession>A0A9W7ZNR7</accession>
<dbReference type="Gene3D" id="1.10.238.10">
    <property type="entry name" value="EF-hand"/>
    <property type="match status" value="1"/>
</dbReference>
<name>A0A9W7ZNR7_9FUNG</name>
<evidence type="ECO:0000256" key="1">
    <source>
        <dbReference type="ARBA" id="ARBA00022723"/>
    </source>
</evidence>
<dbReference type="EMBL" id="JANBPT010000827">
    <property type="protein sequence ID" value="KAJ1912502.1"/>
    <property type="molecule type" value="Genomic_DNA"/>
</dbReference>
<dbReference type="GO" id="GO:0005509">
    <property type="term" value="F:calcium ion binding"/>
    <property type="evidence" value="ECO:0007669"/>
    <property type="project" value="InterPro"/>
</dbReference>
<feature type="region of interest" description="Disordered" evidence="3">
    <location>
        <begin position="400"/>
        <end position="428"/>
    </location>
</feature>
<comment type="caution">
    <text evidence="5">The sequence shown here is derived from an EMBL/GenBank/DDBJ whole genome shotgun (WGS) entry which is preliminary data.</text>
</comment>
<gene>
    <name evidence="5" type="primary">PPP2R3A_1</name>
    <name evidence="5" type="ORF">IWQ60_009636</name>
</gene>
<feature type="compositionally biased region" description="Low complexity" evidence="3">
    <location>
        <begin position="902"/>
        <end position="915"/>
    </location>
</feature>
<feature type="compositionally biased region" description="Polar residues" evidence="3">
    <location>
        <begin position="818"/>
        <end position="827"/>
    </location>
</feature>
<dbReference type="AlphaFoldDB" id="A0A9W7ZNR7"/>
<dbReference type="FunFam" id="1.10.238.10:FF:000025">
    <property type="entry name" value="serine/threonine-protein phosphatase 2A regulatory subunit B'' subunit alpha"/>
    <property type="match status" value="1"/>
</dbReference>
<dbReference type="InterPro" id="IPR011992">
    <property type="entry name" value="EF-hand-dom_pair"/>
</dbReference>
<dbReference type="Gene3D" id="1.10.238.230">
    <property type="match status" value="1"/>
</dbReference>
<dbReference type="PROSITE" id="PS50222">
    <property type="entry name" value="EF_HAND_2"/>
    <property type="match status" value="1"/>
</dbReference>
<dbReference type="Pfam" id="PF17958">
    <property type="entry name" value="EF-hand_13"/>
    <property type="match status" value="1"/>
</dbReference>
<dbReference type="SUPFAM" id="SSF47473">
    <property type="entry name" value="EF-hand"/>
    <property type="match status" value="1"/>
</dbReference>
<feature type="region of interest" description="Disordered" evidence="3">
    <location>
        <begin position="595"/>
        <end position="619"/>
    </location>
</feature>
<feature type="region of interest" description="Disordered" evidence="3">
    <location>
        <begin position="180"/>
        <end position="305"/>
    </location>
</feature>
<evidence type="ECO:0000256" key="3">
    <source>
        <dbReference type="SAM" id="MobiDB-lite"/>
    </source>
</evidence>
<sequence length="994" mass="110527">MLQADVQGPATGAGASHRTPSKPGPTTHKPAVSLFMSPIKADELDLNPKWSPCSPSPRSKKLFTATTEAARQKRIIADMVYGTGDVERDPETAAATASTGDSGAIFSPFARRHNNPALAALRSPQRLLLSPKSIPPLSPVLSSKKSKPFLLDRLDTGRFQQYSSPLSRVSPVSAGDIYDLPSPSFTAGDTDLEHSPTTSRVAASHKAGESLHPLVAEPDAGHLSSPLGPNRSTFTSTPDAKKSSVCRSLFDSGMRPPASPRREPATAKSEPAAAPSPSTRRTNRELFELRTPTTRRHGGLPRLTSSELLAGTPSAKLARTEGATSVATIPPALPQFYFATVTPDQAAELTVLADRHVREARYALADDFGVNPTDFVPVTALCGLPRFTNLALFRRVIGDHSTEPSEPTAARTRPHLAHRRRSRPGRHTHQQFARVWHPLRTVSPDDAALVFNLLRQPDRTWLEPEDFLVVAEDVIDNHPELEFLRGLDVFKERYAETVVERIFYLAARGSDRRITLAQFRRHELHRLLAELEIGIDVGIDEPRCFSYKHFYVIYCNFWELDSDHDMLIDLNDLLRYHENAVSERVLHRVLEGRGKPSALDAPARPTPPTGPPASPHSATFPVGQPTARYPYRMTYRDFIWFILSEEDKTTPTAIEYWFRCLDLDSDGQITVYELEYFFREQVERMEMLSGEVVNFDDCVCQIMDMIRPRTPGIITLRDLQRSPYPAPVIDMFVNFGKFVEYENKHQVLQQMLLQVALQAPRGTDQRSLIAFKDQFLSSMPSDWVEYADTEYENLLAKESADEQQTQQVDDDEEEEMSAQHQSVSSVGESEDLSDFDDIADNHHRDEAVAQTRVEGSEEDDTTTANMLIDSHRRGLASDVEFSDSDDTPFPPQFYTSADAGRGASLPGSPGSSSPTHRLRRSRRRSGTHEQLATAPTEPSPVAGELTTELNRCVSSFDAGSTDGFDEDEDERDRPRMSSYEPDHSVLLSSPPHGS</sequence>
<dbReference type="OrthoDB" id="5586at2759"/>
<evidence type="ECO:0000256" key="2">
    <source>
        <dbReference type="ARBA" id="ARBA00022837"/>
    </source>
</evidence>
<evidence type="ECO:0000259" key="4">
    <source>
        <dbReference type="PROSITE" id="PS50222"/>
    </source>
</evidence>
<dbReference type="PANTHER" id="PTHR14095">
    <property type="entry name" value="PHOSPHATASE 2A REGULATORY SUBUNIT-RELATED"/>
    <property type="match status" value="1"/>
</dbReference>